<dbReference type="GeneID" id="57094355"/>
<proteinExistence type="predicted"/>
<reference evidence="1 2" key="1">
    <citation type="submission" date="2015-02" db="EMBL/GenBank/DDBJ databases">
        <title>Nostoc linckia genome annotation.</title>
        <authorList>
            <person name="Zhou Z."/>
        </authorList>
    </citation>
    <scope>NUCLEOTIDE SEQUENCE [LARGE SCALE GENOMIC DNA]</scope>
    <source>
        <strain evidence="2">z8</strain>
    </source>
</reference>
<dbReference type="RefSeq" id="WP_099066580.1">
    <property type="nucleotide sequence ID" value="NZ_LAHD01000005.1"/>
</dbReference>
<name>A0A9Q5ZGL9_NOSLI</name>
<dbReference type="EMBL" id="LAHD01000005">
    <property type="protein sequence ID" value="PHK06794.1"/>
    <property type="molecule type" value="Genomic_DNA"/>
</dbReference>
<organism evidence="1 2">
    <name type="scientific">Nostoc linckia z8</name>
    <dbReference type="NCBI Taxonomy" id="1628746"/>
    <lineage>
        <taxon>Bacteria</taxon>
        <taxon>Bacillati</taxon>
        <taxon>Cyanobacteriota</taxon>
        <taxon>Cyanophyceae</taxon>
        <taxon>Nostocales</taxon>
        <taxon>Nostocaceae</taxon>
        <taxon>Nostoc</taxon>
    </lineage>
</organism>
<dbReference type="AlphaFoldDB" id="A0A9Q5ZGL9"/>
<evidence type="ECO:0000313" key="1">
    <source>
        <dbReference type="EMBL" id="PHK06794.1"/>
    </source>
</evidence>
<evidence type="ECO:0000313" key="2">
    <source>
        <dbReference type="Proteomes" id="UP000222310"/>
    </source>
</evidence>
<accession>A0A9Q5ZGL9</accession>
<sequence length="100" mass="11631">MSFSVNEICIPNCLTLEQLQYAIKQLPNPEDTTLKVGDECIAQLPKKFKSRIKLGEKIPTEMEIVKYKFTLRSYSYKNEEQVICNKKVWVFLGDIIVEVE</sequence>
<protein>
    <submittedName>
        <fullName evidence="1">Uncharacterized protein</fullName>
    </submittedName>
</protein>
<gene>
    <name evidence="1" type="ORF">VF08_03415</name>
</gene>
<comment type="caution">
    <text evidence="1">The sequence shown here is derived from an EMBL/GenBank/DDBJ whole genome shotgun (WGS) entry which is preliminary data.</text>
</comment>
<dbReference type="Proteomes" id="UP000222310">
    <property type="component" value="Unassembled WGS sequence"/>
</dbReference>